<evidence type="ECO:0000259" key="5">
    <source>
        <dbReference type="PROSITE" id="PS51721"/>
    </source>
</evidence>
<dbReference type="PROSITE" id="PS50936">
    <property type="entry name" value="ENGC_GTPASE"/>
    <property type="match status" value="1"/>
</dbReference>
<dbReference type="EMBL" id="CAFBLM010000025">
    <property type="protein sequence ID" value="CAB4869342.1"/>
    <property type="molecule type" value="Genomic_DNA"/>
</dbReference>
<dbReference type="Gene3D" id="1.10.40.50">
    <property type="entry name" value="Probable gtpase engc, domain 3"/>
    <property type="match status" value="1"/>
</dbReference>
<dbReference type="PANTHER" id="PTHR32120:SF11">
    <property type="entry name" value="SMALL RIBOSOMAL SUBUNIT BIOGENESIS GTPASE RSGA 1, MITOCHONDRIAL-RELATED"/>
    <property type="match status" value="1"/>
</dbReference>
<dbReference type="GO" id="GO:0003924">
    <property type="term" value="F:GTPase activity"/>
    <property type="evidence" value="ECO:0007669"/>
    <property type="project" value="InterPro"/>
</dbReference>
<dbReference type="PROSITE" id="PS51721">
    <property type="entry name" value="G_CP"/>
    <property type="match status" value="1"/>
</dbReference>
<dbReference type="GO" id="GO:0005525">
    <property type="term" value="F:GTP binding"/>
    <property type="evidence" value="ECO:0007669"/>
    <property type="project" value="UniProtKB-KW"/>
</dbReference>
<name>A0A6J7DE84_9ZZZZ</name>
<evidence type="ECO:0000256" key="1">
    <source>
        <dbReference type="ARBA" id="ARBA00022741"/>
    </source>
</evidence>
<gene>
    <name evidence="6" type="ORF">UFOPK3401_00710</name>
</gene>
<feature type="domain" description="EngC GTPase" evidence="4">
    <location>
        <begin position="121"/>
        <end position="263"/>
    </location>
</feature>
<feature type="domain" description="CP-type G" evidence="5">
    <location>
        <begin position="112"/>
        <end position="265"/>
    </location>
</feature>
<dbReference type="Gene3D" id="3.40.50.300">
    <property type="entry name" value="P-loop containing nucleotide triphosphate hydrolases"/>
    <property type="match status" value="1"/>
</dbReference>
<dbReference type="InterPro" id="IPR027417">
    <property type="entry name" value="P-loop_NTPase"/>
</dbReference>
<evidence type="ECO:0000256" key="2">
    <source>
        <dbReference type="ARBA" id="ARBA00023134"/>
    </source>
</evidence>
<dbReference type="Pfam" id="PF03193">
    <property type="entry name" value="RsgA_GTPase"/>
    <property type="match status" value="1"/>
</dbReference>
<dbReference type="InterPro" id="IPR004881">
    <property type="entry name" value="Ribosome_biogen_GTPase_RsgA"/>
</dbReference>
<feature type="compositionally biased region" description="Basic and acidic residues" evidence="3">
    <location>
        <begin position="24"/>
        <end position="34"/>
    </location>
</feature>
<proteinExistence type="inferred from homology"/>
<sequence length="331" mass="35521">MADHSHLDEDDVRVRPGRGKSRPRSKDRPAHEDAEQGIVVAVDRGRWTCVIGSGENERVVTAMRAREMGRKGIVVGDFADLVGDLSGSEDSLARIVRIGKRTTTLRRTADDTDPEERVIVANADQLAVVVALADPAPQTRLVDRAIVAALDAGMKPILILTKSDLADPQDMIDQYAALDVQAIVTQKGQPLTELINAVTDRRTVFLGASGVGKSTLVNALVPSADRSIGHVNAVTGRGRHTSTSAVALELPAGGWVIDTPGIRSFGIAHVQPDKLIQGFADLASGTQNCPRGCSHDEPECALDAWVEQGESTAQRLDSLRRLMRSRTADPR</sequence>
<protein>
    <submittedName>
        <fullName evidence="6">Unannotated protein</fullName>
    </submittedName>
</protein>
<dbReference type="AlphaFoldDB" id="A0A6J7DE84"/>
<dbReference type="SUPFAM" id="SSF52540">
    <property type="entry name" value="P-loop containing nucleoside triphosphate hydrolases"/>
    <property type="match status" value="1"/>
</dbReference>
<dbReference type="InterPro" id="IPR030378">
    <property type="entry name" value="G_CP_dom"/>
</dbReference>
<dbReference type="CDD" id="cd01854">
    <property type="entry name" value="YjeQ_EngC"/>
    <property type="match status" value="1"/>
</dbReference>
<feature type="region of interest" description="Disordered" evidence="3">
    <location>
        <begin position="1"/>
        <end position="36"/>
    </location>
</feature>
<dbReference type="PANTHER" id="PTHR32120">
    <property type="entry name" value="SMALL RIBOSOMAL SUBUNIT BIOGENESIS GTPASE RSGA"/>
    <property type="match status" value="1"/>
</dbReference>
<evidence type="ECO:0000256" key="3">
    <source>
        <dbReference type="SAM" id="MobiDB-lite"/>
    </source>
</evidence>
<dbReference type="NCBIfam" id="TIGR00157">
    <property type="entry name" value="ribosome small subunit-dependent GTPase A"/>
    <property type="match status" value="1"/>
</dbReference>
<evidence type="ECO:0000313" key="6">
    <source>
        <dbReference type="EMBL" id="CAB4869342.1"/>
    </source>
</evidence>
<keyword evidence="1" id="KW-0547">Nucleotide-binding</keyword>
<reference evidence="6" key="1">
    <citation type="submission" date="2020-05" db="EMBL/GenBank/DDBJ databases">
        <authorList>
            <person name="Chiriac C."/>
            <person name="Salcher M."/>
            <person name="Ghai R."/>
            <person name="Kavagutti S V."/>
        </authorList>
    </citation>
    <scope>NUCLEOTIDE SEQUENCE</scope>
</reference>
<dbReference type="InterPro" id="IPR010914">
    <property type="entry name" value="RsgA_GTPase_dom"/>
</dbReference>
<keyword evidence="2" id="KW-0342">GTP-binding</keyword>
<evidence type="ECO:0000259" key="4">
    <source>
        <dbReference type="PROSITE" id="PS50936"/>
    </source>
</evidence>
<organism evidence="6">
    <name type="scientific">freshwater metagenome</name>
    <dbReference type="NCBI Taxonomy" id="449393"/>
    <lineage>
        <taxon>unclassified sequences</taxon>
        <taxon>metagenomes</taxon>
        <taxon>ecological metagenomes</taxon>
    </lineage>
</organism>
<accession>A0A6J7DE84</accession>
<dbReference type="HAMAP" id="MF_01820">
    <property type="entry name" value="GTPase_RsgA"/>
    <property type="match status" value="1"/>
</dbReference>